<gene>
    <name evidence="1" type="ORF">A4X03_0g5276</name>
</gene>
<evidence type="ECO:0000313" key="1">
    <source>
        <dbReference type="EMBL" id="KAE8256566.1"/>
    </source>
</evidence>
<reference evidence="1" key="1">
    <citation type="submission" date="2016-04" db="EMBL/GenBank/DDBJ databases">
        <authorList>
            <person name="Nguyen H.D."/>
            <person name="Kesanakurti P."/>
            <person name="Cullis J."/>
            <person name="Levesque C.A."/>
            <person name="Hambleton S."/>
        </authorList>
    </citation>
    <scope>NUCLEOTIDE SEQUENCE</scope>
    <source>
        <strain evidence="1">DAOMC 238032</strain>
    </source>
</reference>
<organism evidence="1 2">
    <name type="scientific">Tilletia caries</name>
    <name type="common">wheat bunt fungus</name>
    <dbReference type="NCBI Taxonomy" id="13290"/>
    <lineage>
        <taxon>Eukaryota</taxon>
        <taxon>Fungi</taxon>
        <taxon>Dikarya</taxon>
        <taxon>Basidiomycota</taxon>
        <taxon>Ustilaginomycotina</taxon>
        <taxon>Exobasidiomycetes</taxon>
        <taxon>Tilletiales</taxon>
        <taxon>Tilletiaceae</taxon>
        <taxon>Tilletia</taxon>
    </lineage>
</organism>
<proteinExistence type="predicted"/>
<protein>
    <submittedName>
        <fullName evidence="1">Uncharacterized protein</fullName>
    </submittedName>
</protein>
<comment type="caution">
    <text evidence="1">The sequence shown here is derived from an EMBL/GenBank/DDBJ whole genome shotgun (WGS) entry which is preliminary data.</text>
</comment>
<reference evidence="1" key="2">
    <citation type="journal article" date="2019" name="IMA Fungus">
        <title>Genome sequencing and comparison of five Tilletia species to identify candidate genes for the detection of regulated species infecting wheat.</title>
        <authorList>
            <person name="Nguyen H.D.T."/>
            <person name="Sultana T."/>
            <person name="Kesanakurti P."/>
            <person name="Hambleton S."/>
        </authorList>
    </citation>
    <scope>NUCLEOTIDE SEQUENCE</scope>
    <source>
        <strain evidence="1">DAOMC 238032</strain>
    </source>
</reference>
<feature type="non-terminal residue" evidence="1">
    <location>
        <position position="53"/>
    </location>
</feature>
<evidence type="ECO:0000313" key="2">
    <source>
        <dbReference type="Proteomes" id="UP000077671"/>
    </source>
</evidence>
<accession>A0A8T8T7H2</accession>
<dbReference type="Proteomes" id="UP000077671">
    <property type="component" value="Unassembled WGS sequence"/>
</dbReference>
<dbReference type="EMBL" id="LWDD02000818">
    <property type="protein sequence ID" value="KAE8256566.1"/>
    <property type="molecule type" value="Genomic_DNA"/>
</dbReference>
<sequence length="53" mass="5675">MPPSTSTTSQLTGLAALPDSGERILPVFHDTNQREAIKWATAHLARTFITGPA</sequence>
<name>A0A8T8T7H2_9BASI</name>
<dbReference type="AlphaFoldDB" id="A0A8T8T7H2"/>